<organism evidence="3">
    <name type="scientific">Tanacetum cinerariifolium</name>
    <name type="common">Dalmatian daisy</name>
    <name type="synonym">Chrysanthemum cinerariifolium</name>
    <dbReference type="NCBI Taxonomy" id="118510"/>
    <lineage>
        <taxon>Eukaryota</taxon>
        <taxon>Viridiplantae</taxon>
        <taxon>Streptophyta</taxon>
        <taxon>Embryophyta</taxon>
        <taxon>Tracheophyta</taxon>
        <taxon>Spermatophyta</taxon>
        <taxon>Magnoliopsida</taxon>
        <taxon>eudicotyledons</taxon>
        <taxon>Gunneridae</taxon>
        <taxon>Pentapetalae</taxon>
        <taxon>asterids</taxon>
        <taxon>campanulids</taxon>
        <taxon>Asterales</taxon>
        <taxon>Asteraceae</taxon>
        <taxon>Asteroideae</taxon>
        <taxon>Anthemideae</taxon>
        <taxon>Anthemidinae</taxon>
        <taxon>Tanacetum</taxon>
    </lineage>
</organism>
<feature type="coiled-coil region" evidence="1">
    <location>
        <begin position="391"/>
        <end position="432"/>
    </location>
</feature>
<protein>
    <submittedName>
        <fullName evidence="3">Ribonuclease H-like domain-containing protein</fullName>
    </submittedName>
</protein>
<dbReference type="AlphaFoldDB" id="A0A6L2M4N4"/>
<evidence type="ECO:0000313" key="3">
    <source>
        <dbReference type="EMBL" id="GEU68996.1"/>
    </source>
</evidence>
<evidence type="ECO:0000256" key="1">
    <source>
        <dbReference type="SAM" id="Coils"/>
    </source>
</evidence>
<feature type="region of interest" description="Disordered" evidence="2">
    <location>
        <begin position="468"/>
        <end position="491"/>
    </location>
</feature>
<name>A0A6L2M4N4_TANCI</name>
<reference evidence="3" key="1">
    <citation type="journal article" date="2019" name="Sci. Rep.">
        <title>Draft genome of Tanacetum cinerariifolium, the natural source of mosquito coil.</title>
        <authorList>
            <person name="Yamashiro T."/>
            <person name="Shiraishi A."/>
            <person name="Satake H."/>
            <person name="Nakayama K."/>
        </authorList>
    </citation>
    <scope>NUCLEOTIDE SEQUENCE</scope>
</reference>
<gene>
    <name evidence="3" type="ORF">Tci_040974</name>
</gene>
<dbReference type="EMBL" id="BKCJ010005852">
    <property type="protein sequence ID" value="GEU68996.1"/>
    <property type="molecule type" value="Genomic_DNA"/>
</dbReference>
<feature type="compositionally biased region" description="Basic and acidic residues" evidence="2">
    <location>
        <begin position="266"/>
        <end position="276"/>
    </location>
</feature>
<dbReference type="Pfam" id="PF14223">
    <property type="entry name" value="Retrotran_gag_2"/>
    <property type="match status" value="1"/>
</dbReference>
<evidence type="ECO:0000256" key="2">
    <source>
        <dbReference type="SAM" id="MobiDB-lite"/>
    </source>
</evidence>
<feature type="region of interest" description="Disordered" evidence="2">
    <location>
        <begin position="254"/>
        <end position="280"/>
    </location>
</feature>
<sequence length="491" mass="55835">MAGEELSQPPIASTEAPQVVSSVKLPIIKKAILNSNSAVQMSKDEARNEIEVHPVTTQKILARTRERKAKSTLLMAILDEHLARFYRIKDAKTLWATIKTRFGGNAESKKMQKNVLKHQFEFFSISNSEGLDKGSLPSAWRNISLIMRNKPGIDTLDIDDLYNNLNVYEDDIKISSGSSSNLQNVNFVSVESTNGTKNLMLFIVFLLLYVIVLRHKLEFNGKDPVGFDKNKVECFNCHRRGNFAKEYRSASFSRNKSRDAGNAGYRGRDNGKRPAKEEDEQTLIIQEGLGTYDWSYQVEEEATDFALMAFSSNPSSSSRSNSEVQSCSKQCEQSYAQLKTLFDEQREKLSRANIEIIGYQYGQESIKGQLRVHQQNEVIYEEKIRVLEYQVKDKSNLLKCTQKQLDEALKEKEDLKAKLEKFETSSKNLTKLLDSQISAKVKTDIGYDSKFNEKEVLDIKEEDITETAFDNCSSDEENSVANDRFKKGEGY</sequence>
<comment type="caution">
    <text evidence="3">The sequence shown here is derived from an EMBL/GenBank/DDBJ whole genome shotgun (WGS) entry which is preliminary data.</text>
</comment>
<accession>A0A6L2M4N4</accession>
<proteinExistence type="predicted"/>
<keyword evidence="1" id="KW-0175">Coiled coil</keyword>